<feature type="transmembrane region" description="Helical" evidence="1">
    <location>
        <begin position="388"/>
        <end position="411"/>
    </location>
</feature>
<dbReference type="InterPro" id="IPR029062">
    <property type="entry name" value="Class_I_gatase-like"/>
</dbReference>
<feature type="domain" description="DUF7408" evidence="2">
    <location>
        <begin position="210"/>
        <end position="329"/>
    </location>
</feature>
<evidence type="ECO:0000313" key="4">
    <source>
        <dbReference type="Proteomes" id="UP000199695"/>
    </source>
</evidence>
<feature type="transmembrane region" description="Helical" evidence="1">
    <location>
        <begin position="418"/>
        <end position="437"/>
    </location>
</feature>
<evidence type="ECO:0000259" key="2">
    <source>
        <dbReference type="Pfam" id="PF24157"/>
    </source>
</evidence>
<dbReference type="Pfam" id="PF24157">
    <property type="entry name" value="DUF7408"/>
    <property type="match status" value="1"/>
</dbReference>
<reference evidence="3 4" key="1">
    <citation type="submission" date="2016-10" db="EMBL/GenBank/DDBJ databases">
        <authorList>
            <person name="de Groot N.N."/>
        </authorList>
    </citation>
    <scope>NUCLEOTIDE SEQUENCE [LARGE SCALE GENOMIC DNA]</scope>
    <source>
        <strain evidence="3 4">DSM 46701</strain>
    </source>
</reference>
<dbReference type="STRING" id="1173111.SAMN05444955_1142"/>
<protein>
    <submittedName>
        <fullName evidence="3">Uncharacterized membrane protein</fullName>
    </submittedName>
</protein>
<keyword evidence="1" id="KW-0472">Membrane</keyword>
<proteinExistence type="predicted"/>
<dbReference type="Proteomes" id="UP000199695">
    <property type="component" value="Unassembled WGS sequence"/>
</dbReference>
<dbReference type="SUPFAM" id="SSF52317">
    <property type="entry name" value="Class I glutamine amidotransferase-like"/>
    <property type="match status" value="1"/>
</dbReference>
<keyword evidence="4" id="KW-1185">Reference proteome</keyword>
<dbReference type="InterPro" id="IPR055831">
    <property type="entry name" value="DUF7408"/>
</dbReference>
<evidence type="ECO:0000313" key="3">
    <source>
        <dbReference type="EMBL" id="SEN54786.1"/>
    </source>
</evidence>
<dbReference type="AlphaFoldDB" id="A0A1H8HEV2"/>
<evidence type="ECO:0000256" key="1">
    <source>
        <dbReference type="SAM" id="Phobius"/>
    </source>
</evidence>
<keyword evidence="1" id="KW-1133">Transmembrane helix</keyword>
<dbReference type="Gene3D" id="3.40.50.880">
    <property type="match status" value="1"/>
</dbReference>
<sequence length="787" mass="86776">MQIYRKLLINFFVLTMGRVWKRVIHMLKVRSCFRNWLLLLIAGWMLVLPAGQLEAAPQKVDIRVEPGWKGEYKGEFVPVRIQLSASGNVSGEVSVELPNQKWSQQKPVAYPLEKVELPAGSTKEITLIVPNQLARPDAVIVFKSGQVLMGSQIMGGKRLGNNDLTIGILSDDPQSAAPFHKAVGSGTKNKSIHTYPLNAKEIPSQGRALSGFDVLIINRLASESLTPAQIRAIHLWVSQGGKLLIGGGNQASASVRGLESLLPVELTGKTVSVSDLSSLSLWATPPQGPLTISQSKLKEGSRLLAAGGGEVLLAQRDLGQGKIYYAGYDLATESLIDWPGNEKLWGQEVLFVGLGQNHPQGRIGGAFEDLWGLKTALNQMPHFRLPSISTLIVVFALYLLLVGPVIYWIFARMKKHEWNWLAVPVIGILTAMGLFLYGNHLRGNAVLVHNIGIVHADDHGGASIHGATAMVSQEADDYVLQAADGFLWPLELESFSPKADGGHGVSFQNGASIQYKNVPQWSKRDAYVEQVAQIGGELTGTITRQNHQLIGEVKNGTRLKLKQVQVMMGSRALLIGDLAPGAVKRFTAPDSMNWQTRLRPEQMGLKDRELELYRQFLFNPALMPVSNLDVIGWTEEPLLHVRVKGRKINESNLYLVKGIMRMEADASGKLMLPFGVIPSRVIESTDRIYGDGYTETIAMENSGTITFEYALDSYRFAQIDRLDVQSAGRTEEIYDWKSGEWKPVSAMNPKSPSSYLSPDHRVRIRIQIQAHQMSGKPMIAVEGRVKK</sequence>
<accession>A0A1H8HEV2</accession>
<name>A0A1H8HEV2_9BACL</name>
<keyword evidence="1" id="KW-0812">Transmembrane</keyword>
<dbReference type="EMBL" id="FOCQ01000014">
    <property type="protein sequence ID" value="SEN54786.1"/>
    <property type="molecule type" value="Genomic_DNA"/>
</dbReference>
<organism evidence="3 4">
    <name type="scientific">Lihuaxuella thermophila</name>
    <dbReference type="NCBI Taxonomy" id="1173111"/>
    <lineage>
        <taxon>Bacteria</taxon>
        <taxon>Bacillati</taxon>
        <taxon>Bacillota</taxon>
        <taxon>Bacilli</taxon>
        <taxon>Bacillales</taxon>
        <taxon>Thermoactinomycetaceae</taxon>
        <taxon>Lihuaxuella</taxon>
    </lineage>
</organism>
<gene>
    <name evidence="3" type="ORF">SAMN05444955_1142</name>
</gene>